<dbReference type="AlphaFoldDB" id="A0A327Y3X0"/>
<dbReference type="OrthoDB" id="2971127at2"/>
<keyword evidence="2" id="KW-1185">Reference proteome</keyword>
<dbReference type="Proteomes" id="UP000248555">
    <property type="component" value="Unassembled WGS sequence"/>
</dbReference>
<sequence>MSVIKVVQTALRWLFPFSNKHEIEIVDQFHEHCADERMPITVEDVKWYVEQVEKKDPHALKGIKSIILCNMEPQFHPNIRGSYTPTKKGAIIRLYGMAYCSNVDKYTLDFNNREEIKLGFTPVQARDLMLSTLGHEIGHNVEYRRSGRLFGDDVEKFCDQYADELNIVVDPERSGQGKVVYVDDILLSRV</sequence>
<comment type="caution">
    <text evidence="1">The sequence shown here is derived from an EMBL/GenBank/DDBJ whole genome shotgun (WGS) entry which is preliminary data.</text>
</comment>
<accession>A0A327Y3X0</accession>
<organism evidence="1 2">
    <name type="scientific">Paranoxybacillus vitaminiphilus</name>
    <dbReference type="NCBI Taxonomy" id="581036"/>
    <lineage>
        <taxon>Bacteria</taxon>
        <taxon>Bacillati</taxon>
        <taxon>Bacillota</taxon>
        <taxon>Bacilli</taxon>
        <taxon>Bacillales</taxon>
        <taxon>Anoxybacillaceae</taxon>
        <taxon>Paranoxybacillus</taxon>
    </lineage>
</organism>
<reference evidence="1 2" key="1">
    <citation type="submission" date="2018-06" db="EMBL/GenBank/DDBJ databases">
        <title>Genomic Encyclopedia of Type Strains, Phase III (KMG-III): the genomes of soil and plant-associated and newly described type strains.</title>
        <authorList>
            <person name="Whitman W."/>
        </authorList>
    </citation>
    <scope>NUCLEOTIDE SEQUENCE [LARGE SCALE GENOMIC DNA]</scope>
    <source>
        <strain evidence="1 2">CGMCC 1.8979</strain>
    </source>
</reference>
<evidence type="ECO:0000313" key="1">
    <source>
        <dbReference type="EMBL" id="RAK15444.1"/>
    </source>
</evidence>
<proteinExistence type="predicted"/>
<protein>
    <submittedName>
        <fullName evidence="1">Uncharacterized protein</fullName>
    </submittedName>
</protein>
<name>A0A327Y3X0_9BACL</name>
<gene>
    <name evidence="1" type="ORF">B0I26_12114</name>
</gene>
<evidence type="ECO:0000313" key="2">
    <source>
        <dbReference type="Proteomes" id="UP000248555"/>
    </source>
</evidence>
<dbReference type="RefSeq" id="WP_111646361.1">
    <property type="nucleotide sequence ID" value="NZ_QLMH01000021.1"/>
</dbReference>
<dbReference type="EMBL" id="QLMH01000021">
    <property type="protein sequence ID" value="RAK15444.1"/>
    <property type="molecule type" value="Genomic_DNA"/>
</dbReference>